<feature type="region of interest" description="Disordered" evidence="1">
    <location>
        <begin position="630"/>
        <end position="699"/>
    </location>
</feature>
<sequence length="699" mass="79537">MPRSSAWGRLKGFFGNGANGSSNRHAWLHEEERALLPHHRNQNISSATPPEEVMKVCLRLRHLVRECVPCELEENAITRSHSTVITNKVVQAAREAGGQRYRSCVVYALLVNMRWFKREAIVELWDADLHDLRATACGVIAKQIIEGEEDMEYLLHQVLLRRFSFVIDHVPTVPTNVIEKAVDLHAVRVIGSSGYQKCIAYLWRGWLVQDENDPSEFVDYKDKDNTSLLVHMDPDRMRAPRYQNAAQLLFSIIYLGLYTAAVNTTNASGVLDGAEIALYIFTFAYVCDECLKYYKAGYHILGFWNIFNFILYTFLTASLILRIIGLAWRDNDEVHKKYNELSYNLLAFVAPMFWSRLLLYFDSFRFFGAMLVVLKVMMKESVIFFALLIIVIVGFLQAFIGLDLADDNIVGDTWFIIESMLKAIMQSPEFDGFDNFGPPFGLILYYCFTFVVMIILLNILIALYNSAYEDIYENADDEYLALFAQKTMQFIRAPDENVYIAPFNLVEMVISGLLEWWVPKSTYEFINDCVMATLYSPLLFVAALVEKRTARKIRHNRSRGEEDDDQVHEWEQFDDNLDMEAEGWTKTCEAAKPNVEDEPAVIEVRKLRAEVDDLKSLLSQLNNAIKGSDEDTIIGSKSFGKAPEVEDDDTQETSEAAETPDVPDTSDAQEASATSSDNKPGKKNKKKNNKKKGSGGSSN</sequence>
<keyword evidence="2" id="KW-0472">Membrane</keyword>
<name>A0A9W8RY14_9HYPO</name>
<dbReference type="Pfam" id="PF23190">
    <property type="entry name" value="LHD_TRPY1"/>
    <property type="match status" value="1"/>
</dbReference>
<comment type="caution">
    <text evidence="5">The sequence shown here is derived from an EMBL/GenBank/DDBJ whole genome shotgun (WGS) entry which is preliminary data.</text>
</comment>
<dbReference type="Pfam" id="PF23317">
    <property type="entry name" value="YVC1_C"/>
    <property type="match status" value="1"/>
</dbReference>
<keyword evidence="6" id="KW-1185">Reference proteome</keyword>
<feature type="transmembrane region" description="Helical" evidence="2">
    <location>
        <begin position="382"/>
        <end position="402"/>
    </location>
</feature>
<feature type="domain" description="YVC1 N-terminal linker helical" evidence="3">
    <location>
        <begin position="53"/>
        <end position="232"/>
    </location>
</feature>
<dbReference type="PANTHER" id="PTHR35859:SF1">
    <property type="entry name" value="NONSELECTIVE CATION CHANNEL PROTEIN"/>
    <property type="match status" value="1"/>
</dbReference>
<feature type="domain" description="Calcium channel YVC1-like C-terminal transmembrane" evidence="4">
    <location>
        <begin position="268"/>
        <end position="548"/>
    </location>
</feature>
<organism evidence="5 6">
    <name type="scientific">Fusarium torreyae</name>
    <dbReference type="NCBI Taxonomy" id="1237075"/>
    <lineage>
        <taxon>Eukaryota</taxon>
        <taxon>Fungi</taxon>
        <taxon>Dikarya</taxon>
        <taxon>Ascomycota</taxon>
        <taxon>Pezizomycotina</taxon>
        <taxon>Sordariomycetes</taxon>
        <taxon>Hypocreomycetidae</taxon>
        <taxon>Hypocreales</taxon>
        <taxon>Nectriaceae</taxon>
        <taxon>Fusarium</taxon>
    </lineage>
</organism>
<dbReference type="AlphaFoldDB" id="A0A9W8RY14"/>
<dbReference type="PANTHER" id="PTHR35859">
    <property type="entry name" value="NONSELECTIVE CATION CHANNEL PROTEIN"/>
    <property type="match status" value="1"/>
</dbReference>
<keyword evidence="2" id="KW-0812">Transmembrane</keyword>
<evidence type="ECO:0000259" key="3">
    <source>
        <dbReference type="Pfam" id="PF23190"/>
    </source>
</evidence>
<evidence type="ECO:0000313" key="6">
    <source>
        <dbReference type="Proteomes" id="UP001152049"/>
    </source>
</evidence>
<feature type="transmembrane region" description="Helical" evidence="2">
    <location>
        <begin position="341"/>
        <end position="361"/>
    </location>
</feature>
<evidence type="ECO:0000256" key="2">
    <source>
        <dbReference type="SAM" id="Phobius"/>
    </source>
</evidence>
<keyword evidence="2" id="KW-1133">Transmembrane helix</keyword>
<protein>
    <submittedName>
        <fullName evidence="5">Calcium channel yvc1</fullName>
    </submittedName>
</protein>
<dbReference type="InterPro" id="IPR056336">
    <property type="entry name" value="YVC1_C"/>
</dbReference>
<feature type="transmembrane region" description="Helical" evidence="2">
    <location>
        <begin position="306"/>
        <end position="329"/>
    </location>
</feature>
<feature type="transmembrane region" description="Helical" evidence="2">
    <location>
        <begin position="525"/>
        <end position="545"/>
    </location>
</feature>
<dbReference type="InterPro" id="IPR056337">
    <property type="entry name" value="LHD_YVC1"/>
</dbReference>
<evidence type="ECO:0000259" key="4">
    <source>
        <dbReference type="Pfam" id="PF23317"/>
    </source>
</evidence>
<dbReference type="InterPro" id="IPR052971">
    <property type="entry name" value="TRP_calcium_channel"/>
</dbReference>
<feature type="transmembrane region" description="Helical" evidence="2">
    <location>
        <begin position="498"/>
        <end position="519"/>
    </location>
</feature>
<dbReference type="Proteomes" id="UP001152049">
    <property type="component" value="Unassembled WGS sequence"/>
</dbReference>
<feature type="transmembrane region" description="Helical" evidence="2">
    <location>
        <begin position="443"/>
        <end position="464"/>
    </location>
</feature>
<dbReference type="EMBL" id="JAOQAZ010000017">
    <property type="protein sequence ID" value="KAJ4257571.1"/>
    <property type="molecule type" value="Genomic_DNA"/>
</dbReference>
<evidence type="ECO:0000313" key="5">
    <source>
        <dbReference type="EMBL" id="KAJ4257571.1"/>
    </source>
</evidence>
<dbReference type="OrthoDB" id="301415at2759"/>
<accession>A0A9W8RY14</accession>
<reference evidence="5" key="1">
    <citation type="submission" date="2022-09" db="EMBL/GenBank/DDBJ databases">
        <title>Fusarium specimens isolated from Avocado Roots.</title>
        <authorList>
            <person name="Stajich J."/>
            <person name="Roper C."/>
            <person name="Heimlech-Rivalta G."/>
        </authorList>
    </citation>
    <scope>NUCLEOTIDE SEQUENCE</scope>
    <source>
        <strain evidence="5">CF00136</strain>
    </source>
</reference>
<proteinExistence type="predicted"/>
<gene>
    <name evidence="5" type="primary">YVC1</name>
    <name evidence="5" type="ORF">NW762_008696</name>
</gene>
<feature type="compositionally biased region" description="Basic residues" evidence="1">
    <location>
        <begin position="681"/>
        <end position="693"/>
    </location>
</feature>
<evidence type="ECO:0000256" key="1">
    <source>
        <dbReference type="SAM" id="MobiDB-lite"/>
    </source>
</evidence>
<feature type="transmembrane region" description="Helical" evidence="2">
    <location>
        <begin position="245"/>
        <end position="264"/>
    </location>
</feature>